<dbReference type="RefSeq" id="XP_008615508.1">
    <property type="nucleotide sequence ID" value="XM_008617286.1"/>
</dbReference>
<reference evidence="1 2" key="1">
    <citation type="submission" date="2012-04" db="EMBL/GenBank/DDBJ databases">
        <title>The Genome Sequence of Saprolegnia declina VS20.</title>
        <authorList>
            <consortium name="The Broad Institute Genome Sequencing Platform"/>
            <person name="Russ C."/>
            <person name="Nusbaum C."/>
            <person name="Tyler B."/>
            <person name="van West P."/>
            <person name="Dieguez-Uribeondo J."/>
            <person name="de Bruijn I."/>
            <person name="Tripathy S."/>
            <person name="Jiang R."/>
            <person name="Young S.K."/>
            <person name="Zeng Q."/>
            <person name="Gargeya S."/>
            <person name="Fitzgerald M."/>
            <person name="Haas B."/>
            <person name="Abouelleil A."/>
            <person name="Alvarado L."/>
            <person name="Arachchi H.M."/>
            <person name="Berlin A."/>
            <person name="Chapman S.B."/>
            <person name="Goldberg J."/>
            <person name="Griggs A."/>
            <person name="Gujja S."/>
            <person name="Hansen M."/>
            <person name="Howarth C."/>
            <person name="Imamovic A."/>
            <person name="Larimer J."/>
            <person name="McCowen C."/>
            <person name="Montmayeur A."/>
            <person name="Murphy C."/>
            <person name="Neiman D."/>
            <person name="Pearson M."/>
            <person name="Priest M."/>
            <person name="Roberts A."/>
            <person name="Saif S."/>
            <person name="Shea T."/>
            <person name="Sisk P."/>
            <person name="Sykes S."/>
            <person name="Wortman J."/>
            <person name="Nusbaum C."/>
            <person name="Birren B."/>
        </authorList>
    </citation>
    <scope>NUCLEOTIDE SEQUENCE [LARGE SCALE GENOMIC DNA]</scope>
    <source>
        <strain evidence="1 2">VS20</strain>
    </source>
</reference>
<evidence type="ECO:0000313" key="2">
    <source>
        <dbReference type="Proteomes" id="UP000030762"/>
    </source>
</evidence>
<evidence type="ECO:0000313" key="1">
    <source>
        <dbReference type="EMBL" id="EQC31069.1"/>
    </source>
</evidence>
<proteinExistence type="predicted"/>
<sequence>MVKDTNIFTKVSAKIIKTKVPPLFSTGLSTTYVLQVHNAATDHSFRVGKTYTDFVVFRDQLLRNGAHECDNSALCGAFHSDMHTHFPPKVLMHRHADVVHLREWKFQDLLDLVVRFINASRSSTCGYAREAVPNSLIVFLFDGAKMDKRKFWIPLQRTHRGRRIPRAVIEEAIRIARDNQNVDDDNEVNERHMGSIDSILESHGSVAVAVSVLDAVGSPGIALDVGTPPPGVANLHHADNNVSLDDDDDDAIATPTAVAGLLHSLRTTLAAIDDAKNLAALEDQVQSLFRDRHTQLHV</sequence>
<protein>
    <recommendedName>
        <fullName evidence="3">PX domain-containing protein</fullName>
    </recommendedName>
</protein>
<dbReference type="Gene3D" id="3.30.1520.10">
    <property type="entry name" value="Phox-like domain"/>
    <property type="match status" value="1"/>
</dbReference>
<dbReference type="InParanoid" id="T0PZS0"/>
<dbReference type="Proteomes" id="UP000030762">
    <property type="component" value="Unassembled WGS sequence"/>
</dbReference>
<gene>
    <name evidence="1" type="ORF">SDRG_11255</name>
</gene>
<evidence type="ECO:0008006" key="3">
    <source>
        <dbReference type="Google" id="ProtNLM"/>
    </source>
</evidence>
<dbReference type="EMBL" id="JH767171">
    <property type="protein sequence ID" value="EQC31069.1"/>
    <property type="molecule type" value="Genomic_DNA"/>
</dbReference>
<keyword evidence="2" id="KW-1185">Reference proteome</keyword>
<dbReference type="InterPro" id="IPR036871">
    <property type="entry name" value="PX_dom_sf"/>
</dbReference>
<dbReference type="AlphaFoldDB" id="T0PZS0"/>
<accession>T0PZS0</accession>
<name>T0PZS0_SAPDV</name>
<dbReference type="SUPFAM" id="SSF64268">
    <property type="entry name" value="PX domain"/>
    <property type="match status" value="1"/>
</dbReference>
<organism evidence="1 2">
    <name type="scientific">Saprolegnia diclina (strain VS20)</name>
    <dbReference type="NCBI Taxonomy" id="1156394"/>
    <lineage>
        <taxon>Eukaryota</taxon>
        <taxon>Sar</taxon>
        <taxon>Stramenopiles</taxon>
        <taxon>Oomycota</taxon>
        <taxon>Saprolegniomycetes</taxon>
        <taxon>Saprolegniales</taxon>
        <taxon>Saprolegniaceae</taxon>
        <taxon>Saprolegnia</taxon>
    </lineage>
</organism>
<dbReference type="VEuPathDB" id="FungiDB:SDRG_11255"/>
<dbReference type="OMA" id="EVNERHM"/>
<dbReference type="GeneID" id="19951982"/>
<dbReference type="GO" id="GO:0035091">
    <property type="term" value="F:phosphatidylinositol binding"/>
    <property type="evidence" value="ECO:0007669"/>
    <property type="project" value="InterPro"/>
</dbReference>
<dbReference type="OrthoDB" id="72105at2759"/>